<dbReference type="InterPro" id="IPR036291">
    <property type="entry name" value="NAD(P)-bd_dom_sf"/>
</dbReference>
<organism evidence="3 4">
    <name type="scientific">Pseudodesulfovibrio alkaliphilus</name>
    <dbReference type="NCBI Taxonomy" id="2661613"/>
    <lineage>
        <taxon>Bacteria</taxon>
        <taxon>Pseudomonadati</taxon>
        <taxon>Thermodesulfobacteriota</taxon>
        <taxon>Desulfovibrionia</taxon>
        <taxon>Desulfovibrionales</taxon>
        <taxon>Desulfovibrionaceae</taxon>
    </lineage>
</organism>
<feature type="domain" description="NAD-dependent epimerase/dehydratase" evidence="2">
    <location>
        <begin position="4"/>
        <end position="249"/>
    </location>
</feature>
<dbReference type="PANTHER" id="PTHR43000">
    <property type="entry name" value="DTDP-D-GLUCOSE 4,6-DEHYDRATASE-RELATED"/>
    <property type="match status" value="1"/>
</dbReference>
<evidence type="ECO:0000256" key="1">
    <source>
        <dbReference type="ARBA" id="ARBA00007637"/>
    </source>
</evidence>
<dbReference type="RefSeq" id="WP_155933430.1">
    <property type="nucleotide sequence ID" value="NZ_WODC01000003.1"/>
</dbReference>
<dbReference type="SUPFAM" id="SSF51735">
    <property type="entry name" value="NAD(P)-binding Rossmann-fold domains"/>
    <property type="match status" value="1"/>
</dbReference>
<evidence type="ECO:0000259" key="2">
    <source>
        <dbReference type="Pfam" id="PF01370"/>
    </source>
</evidence>
<keyword evidence="4" id="KW-1185">Reference proteome</keyword>
<comment type="caution">
    <text evidence="3">The sequence shown here is derived from an EMBL/GenBank/DDBJ whole genome shotgun (WGS) entry which is preliminary data.</text>
</comment>
<protein>
    <submittedName>
        <fullName evidence="3">NAD-dependent epimerase/dehydratase family protein</fullName>
    </submittedName>
</protein>
<dbReference type="Gene3D" id="3.40.50.720">
    <property type="entry name" value="NAD(P)-binding Rossmann-like Domain"/>
    <property type="match status" value="1"/>
</dbReference>
<sequence>MTKVFITGGAGFVGSRVAKRFADQGDEVYIFDTFKQYLIPDPTVQPPNLLLRLKDFIDKIELIQGDTLNKDHLRRTLNRIKPDIIIHMAALPLAFMAIEHTEDAFQSILGSTVNFLEIVRDFEHPCRLVYTSSSMVYGNFVTDPVTEDSPKDPKEIYGSFKLSGEIVCRGYMKCYDMDVSIVRPSAVYGPYDANQRVLQKFISRALNGEPLKVDGDGSMRLDFTYVDDAAQAIFLAATHPKARGEVFNITRGKAQSLKEAIEIIQEEIPGVKAEFGPVPAYMPKRGTLDVTKARTLLGYDPEYDLKKGLKLYIEHLRHNPI</sequence>
<proteinExistence type="inferred from homology"/>
<reference evidence="3 4" key="1">
    <citation type="submission" date="2019-11" db="EMBL/GenBank/DDBJ databases">
        <title>Pseudodesulfovibrio alkaliphilus, sp. nov., an alkaliphilic sulfate-reducing bacteria from mud volcano of Taman peninsula, Russia.</title>
        <authorList>
            <person name="Frolova A."/>
            <person name="Merkel A.Y."/>
            <person name="Slobodkin A.I."/>
        </authorList>
    </citation>
    <scope>NUCLEOTIDE SEQUENCE [LARGE SCALE GENOMIC DNA]</scope>
    <source>
        <strain evidence="3 4">F-1</strain>
    </source>
</reference>
<name>A0A7K1KMQ3_9BACT</name>
<dbReference type="Proteomes" id="UP000461162">
    <property type="component" value="Unassembled WGS sequence"/>
</dbReference>
<dbReference type="AlphaFoldDB" id="A0A7K1KMQ3"/>
<dbReference type="Pfam" id="PF01370">
    <property type="entry name" value="Epimerase"/>
    <property type="match status" value="1"/>
</dbReference>
<evidence type="ECO:0000313" key="3">
    <source>
        <dbReference type="EMBL" id="MUM77368.1"/>
    </source>
</evidence>
<accession>A0A7K1KMQ3</accession>
<dbReference type="EMBL" id="WODC01000003">
    <property type="protein sequence ID" value="MUM77368.1"/>
    <property type="molecule type" value="Genomic_DNA"/>
</dbReference>
<comment type="similarity">
    <text evidence="1">Belongs to the NAD(P)-dependent epimerase/dehydratase family.</text>
</comment>
<dbReference type="InterPro" id="IPR001509">
    <property type="entry name" value="Epimerase_deHydtase"/>
</dbReference>
<gene>
    <name evidence="3" type="ORF">GKC30_06960</name>
</gene>
<evidence type="ECO:0000313" key="4">
    <source>
        <dbReference type="Proteomes" id="UP000461162"/>
    </source>
</evidence>